<accession>A0A151N9R0</accession>
<dbReference type="AlphaFoldDB" id="A0A151N9R0"/>
<dbReference type="EMBL" id="AKHW03003682">
    <property type="protein sequence ID" value="KYO33511.1"/>
    <property type="molecule type" value="Genomic_DNA"/>
</dbReference>
<dbReference type="Proteomes" id="UP000050525">
    <property type="component" value="Unassembled WGS sequence"/>
</dbReference>
<evidence type="ECO:0000313" key="1">
    <source>
        <dbReference type="EMBL" id="KYO33511.1"/>
    </source>
</evidence>
<sequence>MGADILIQKTPKPWGYSVECITILVIYNQLCSFILLGLESISAVPLKVNPRKKSLLASLRFGIHLIES</sequence>
<reference evidence="1 2" key="1">
    <citation type="journal article" date="2012" name="Genome Biol.">
        <title>Sequencing three crocodilian genomes to illuminate the evolution of archosaurs and amniotes.</title>
        <authorList>
            <person name="St John J.A."/>
            <person name="Braun E.L."/>
            <person name="Isberg S.R."/>
            <person name="Miles L.G."/>
            <person name="Chong A.Y."/>
            <person name="Gongora J."/>
            <person name="Dalzell P."/>
            <person name="Moran C."/>
            <person name="Bed'hom B."/>
            <person name="Abzhanov A."/>
            <person name="Burgess S.C."/>
            <person name="Cooksey A.M."/>
            <person name="Castoe T.A."/>
            <person name="Crawford N.G."/>
            <person name="Densmore L.D."/>
            <person name="Drew J.C."/>
            <person name="Edwards S.V."/>
            <person name="Faircloth B.C."/>
            <person name="Fujita M.K."/>
            <person name="Greenwold M.J."/>
            <person name="Hoffmann F.G."/>
            <person name="Howard J.M."/>
            <person name="Iguchi T."/>
            <person name="Janes D.E."/>
            <person name="Khan S.Y."/>
            <person name="Kohno S."/>
            <person name="de Koning A.J."/>
            <person name="Lance S.L."/>
            <person name="McCarthy F.M."/>
            <person name="McCormack J.E."/>
            <person name="Merchant M.E."/>
            <person name="Peterson D.G."/>
            <person name="Pollock D.D."/>
            <person name="Pourmand N."/>
            <person name="Raney B.J."/>
            <person name="Roessler K.A."/>
            <person name="Sanford J.R."/>
            <person name="Sawyer R.H."/>
            <person name="Schmidt C.J."/>
            <person name="Triplett E.W."/>
            <person name="Tuberville T.D."/>
            <person name="Venegas-Anaya M."/>
            <person name="Howard J.T."/>
            <person name="Jarvis E.D."/>
            <person name="Guillette L.J.Jr."/>
            <person name="Glenn T.C."/>
            <person name="Green R.E."/>
            <person name="Ray D.A."/>
        </authorList>
    </citation>
    <scope>NUCLEOTIDE SEQUENCE [LARGE SCALE GENOMIC DNA]</scope>
    <source>
        <strain evidence="1">KSC_2009_1</strain>
    </source>
</reference>
<comment type="caution">
    <text evidence="1">The sequence shown here is derived from an EMBL/GenBank/DDBJ whole genome shotgun (WGS) entry which is preliminary data.</text>
</comment>
<gene>
    <name evidence="1" type="ORF">Y1Q_0008698</name>
</gene>
<protein>
    <submittedName>
        <fullName evidence="1">Uncharacterized protein</fullName>
    </submittedName>
</protein>
<name>A0A151N9R0_ALLMI</name>
<keyword evidence="2" id="KW-1185">Reference proteome</keyword>
<proteinExistence type="predicted"/>
<organism evidence="1 2">
    <name type="scientific">Alligator mississippiensis</name>
    <name type="common">American alligator</name>
    <dbReference type="NCBI Taxonomy" id="8496"/>
    <lineage>
        <taxon>Eukaryota</taxon>
        <taxon>Metazoa</taxon>
        <taxon>Chordata</taxon>
        <taxon>Craniata</taxon>
        <taxon>Vertebrata</taxon>
        <taxon>Euteleostomi</taxon>
        <taxon>Archelosauria</taxon>
        <taxon>Archosauria</taxon>
        <taxon>Crocodylia</taxon>
        <taxon>Alligatoridae</taxon>
        <taxon>Alligatorinae</taxon>
        <taxon>Alligator</taxon>
    </lineage>
</organism>
<evidence type="ECO:0000313" key="2">
    <source>
        <dbReference type="Proteomes" id="UP000050525"/>
    </source>
</evidence>